<proteinExistence type="predicted"/>
<dbReference type="AlphaFoldDB" id="A0A1Y2BE67"/>
<reference evidence="2 3" key="1">
    <citation type="submission" date="2016-07" db="EMBL/GenBank/DDBJ databases">
        <title>Pervasive Adenine N6-methylation of Active Genes in Fungi.</title>
        <authorList>
            <consortium name="DOE Joint Genome Institute"/>
            <person name="Mondo S.J."/>
            <person name="Dannebaum R.O."/>
            <person name="Kuo R.C."/>
            <person name="Labutti K."/>
            <person name="Haridas S."/>
            <person name="Kuo A."/>
            <person name="Salamov A."/>
            <person name="Ahrendt S.R."/>
            <person name="Lipzen A."/>
            <person name="Sullivan W."/>
            <person name="Andreopoulos W.B."/>
            <person name="Clum A."/>
            <person name="Lindquist E."/>
            <person name="Daum C."/>
            <person name="Ramamoorthy G.K."/>
            <person name="Gryganskyi A."/>
            <person name="Culley D."/>
            <person name="Magnuson J.K."/>
            <person name="James T.Y."/>
            <person name="O'Malley M.A."/>
            <person name="Stajich J.E."/>
            <person name="Spatafora J.W."/>
            <person name="Visel A."/>
            <person name="Grigoriev I.V."/>
        </authorList>
    </citation>
    <scope>NUCLEOTIDE SEQUENCE [LARGE SCALE GENOMIC DNA]</scope>
    <source>
        <strain evidence="2 3">JEL800</strain>
    </source>
</reference>
<name>A0A1Y2BE67_9FUNG</name>
<comment type="caution">
    <text evidence="2">The sequence shown here is derived from an EMBL/GenBank/DDBJ whole genome shotgun (WGS) entry which is preliminary data.</text>
</comment>
<feature type="transmembrane region" description="Helical" evidence="1">
    <location>
        <begin position="56"/>
        <end position="80"/>
    </location>
</feature>
<evidence type="ECO:0000256" key="1">
    <source>
        <dbReference type="SAM" id="Phobius"/>
    </source>
</evidence>
<evidence type="ECO:0000313" key="3">
    <source>
        <dbReference type="Proteomes" id="UP000193642"/>
    </source>
</evidence>
<keyword evidence="1" id="KW-0472">Membrane</keyword>
<protein>
    <submittedName>
        <fullName evidence="2">Uncharacterized protein</fullName>
    </submittedName>
</protein>
<dbReference type="Proteomes" id="UP000193642">
    <property type="component" value="Unassembled WGS sequence"/>
</dbReference>
<keyword evidence="1" id="KW-0812">Transmembrane</keyword>
<gene>
    <name evidence="2" type="ORF">BCR33DRAFT_723337</name>
</gene>
<sequence length="159" mass="17426">MVQKVSVPTQNIVVPVSNCDCCPSFETSTPSTTSYTTQTMVFVGLLSFQACIISNYGLAACCFVFITLGCVAACLICLLVNLHAQNEQVPNIYRVFWMIKDVSLSYWDSSHIDDRIRESLAAQESVASEGVSPYIPRTLDRRGSSVRVSIVASTNEIIT</sequence>
<keyword evidence="1" id="KW-1133">Transmembrane helix</keyword>
<evidence type="ECO:0000313" key="2">
    <source>
        <dbReference type="EMBL" id="ORY32996.1"/>
    </source>
</evidence>
<organism evidence="2 3">
    <name type="scientific">Rhizoclosmatium globosum</name>
    <dbReference type="NCBI Taxonomy" id="329046"/>
    <lineage>
        <taxon>Eukaryota</taxon>
        <taxon>Fungi</taxon>
        <taxon>Fungi incertae sedis</taxon>
        <taxon>Chytridiomycota</taxon>
        <taxon>Chytridiomycota incertae sedis</taxon>
        <taxon>Chytridiomycetes</taxon>
        <taxon>Chytridiales</taxon>
        <taxon>Chytriomycetaceae</taxon>
        <taxon>Rhizoclosmatium</taxon>
    </lineage>
</organism>
<accession>A0A1Y2BE67</accession>
<keyword evidence="3" id="KW-1185">Reference proteome</keyword>
<dbReference type="EMBL" id="MCGO01000069">
    <property type="protein sequence ID" value="ORY32996.1"/>
    <property type="molecule type" value="Genomic_DNA"/>
</dbReference>